<keyword evidence="1" id="KW-0812">Transmembrane</keyword>
<evidence type="ECO:0000256" key="1">
    <source>
        <dbReference type="SAM" id="Phobius"/>
    </source>
</evidence>
<name>A0A0A9BS13_ARUDO</name>
<protein>
    <submittedName>
        <fullName evidence="2">Uncharacterized protein</fullName>
    </submittedName>
</protein>
<organism evidence="2">
    <name type="scientific">Arundo donax</name>
    <name type="common">Giant reed</name>
    <name type="synonym">Donax arundinaceus</name>
    <dbReference type="NCBI Taxonomy" id="35708"/>
    <lineage>
        <taxon>Eukaryota</taxon>
        <taxon>Viridiplantae</taxon>
        <taxon>Streptophyta</taxon>
        <taxon>Embryophyta</taxon>
        <taxon>Tracheophyta</taxon>
        <taxon>Spermatophyta</taxon>
        <taxon>Magnoliopsida</taxon>
        <taxon>Liliopsida</taxon>
        <taxon>Poales</taxon>
        <taxon>Poaceae</taxon>
        <taxon>PACMAD clade</taxon>
        <taxon>Arundinoideae</taxon>
        <taxon>Arundineae</taxon>
        <taxon>Arundo</taxon>
    </lineage>
</organism>
<sequence length="39" mass="4601">MDNLENPNLPLLISILVSYMELMKNLFCFCLILRTVTRK</sequence>
<feature type="transmembrane region" description="Helical" evidence="1">
    <location>
        <begin position="12"/>
        <end position="33"/>
    </location>
</feature>
<keyword evidence="1" id="KW-0472">Membrane</keyword>
<keyword evidence="1" id="KW-1133">Transmembrane helix</keyword>
<proteinExistence type="predicted"/>
<dbReference type="AlphaFoldDB" id="A0A0A9BS13"/>
<reference evidence="2" key="1">
    <citation type="submission" date="2014-09" db="EMBL/GenBank/DDBJ databases">
        <authorList>
            <person name="Magalhaes I.L.F."/>
            <person name="Oliveira U."/>
            <person name="Santos F.R."/>
            <person name="Vidigal T.H.D.A."/>
            <person name="Brescovit A.D."/>
            <person name="Santos A.J."/>
        </authorList>
    </citation>
    <scope>NUCLEOTIDE SEQUENCE</scope>
    <source>
        <tissue evidence="2">Shoot tissue taken approximately 20 cm above the soil surface</tissue>
    </source>
</reference>
<accession>A0A0A9BS13</accession>
<reference evidence="2" key="2">
    <citation type="journal article" date="2015" name="Data Brief">
        <title>Shoot transcriptome of the giant reed, Arundo donax.</title>
        <authorList>
            <person name="Barrero R.A."/>
            <person name="Guerrero F.D."/>
            <person name="Moolhuijzen P."/>
            <person name="Goolsby J.A."/>
            <person name="Tidwell J."/>
            <person name="Bellgard S.E."/>
            <person name="Bellgard M.I."/>
        </authorList>
    </citation>
    <scope>NUCLEOTIDE SEQUENCE</scope>
    <source>
        <tissue evidence="2">Shoot tissue taken approximately 20 cm above the soil surface</tissue>
    </source>
</reference>
<dbReference type="EMBL" id="GBRH01232927">
    <property type="protein sequence ID" value="JAD64968.1"/>
    <property type="molecule type" value="Transcribed_RNA"/>
</dbReference>
<evidence type="ECO:0000313" key="2">
    <source>
        <dbReference type="EMBL" id="JAD64968.1"/>
    </source>
</evidence>